<dbReference type="AlphaFoldDB" id="A0A7W7IBQ2"/>
<dbReference type="Proteomes" id="UP001501427">
    <property type="component" value="Unassembled WGS sequence"/>
</dbReference>
<gene>
    <name evidence="3" type="ORF">F4557_002479</name>
    <name evidence="2" type="ORF">GCM10009546_56490</name>
</gene>
<accession>A0A7W7IBQ2</accession>
<keyword evidence="1" id="KW-0812">Transmembrane</keyword>
<evidence type="ECO:0000313" key="2">
    <source>
        <dbReference type="EMBL" id="GAA0586853.1"/>
    </source>
</evidence>
<dbReference type="EMBL" id="JACHMV010000001">
    <property type="protein sequence ID" value="MBB4774061.1"/>
    <property type="molecule type" value="Genomic_DNA"/>
</dbReference>
<evidence type="ECO:0000313" key="5">
    <source>
        <dbReference type="Proteomes" id="UP001501427"/>
    </source>
</evidence>
<comment type="caution">
    <text evidence="3">The sequence shown here is derived from an EMBL/GenBank/DDBJ whole genome shotgun (WGS) entry which is preliminary data.</text>
</comment>
<protein>
    <submittedName>
        <fullName evidence="3">Uncharacterized protein</fullName>
    </submittedName>
</protein>
<dbReference type="EMBL" id="BAAAHD010000064">
    <property type="protein sequence ID" value="GAA0586853.1"/>
    <property type="molecule type" value="Genomic_DNA"/>
</dbReference>
<keyword evidence="5" id="KW-1185">Reference proteome</keyword>
<name>A0A7W7IBQ2_9ACTN</name>
<dbReference type="Proteomes" id="UP000549343">
    <property type="component" value="Unassembled WGS sequence"/>
</dbReference>
<feature type="transmembrane region" description="Helical" evidence="1">
    <location>
        <begin position="20"/>
        <end position="49"/>
    </location>
</feature>
<sequence>MQELTAGRVRRGLADPLPPAAALALLAVAAAALDASVLCWSSIGALAGFSLSGSV</sequence>
<dbReference type="RefSeq" id="WP_165965912.1">
    <property type="nucleotide sequence ID" value="NZ_BAAAHD010000064.1"/>
</dbReference>
<keyword evidence="1" id="KW-1133">Transmembrane helix</keyword>
<evidence type="ECO:0000313" key="4">
    <source>
        <dbReference type="Proteomes" id="UP000549343"/>
    </source>
</evidence>
<proteinExistence type="predicted"/>
<organism evidence="3 4">
    <name type="scientific">Actinomadura livida</name>
    <dbReference type="NCBI Taxonomy" id="79909"/>
    <lineage>
        <taxon>Bacteria</taxon>
        <taxon>Bacillati</taxon>
        <taxon>Actinomycetota</taxon>
        <taxon>Actinomycetes</taxon>
        <taxon>Streptosporangiales</taxon>
        <taxon>Thermomonosporaceae</taxon>
        <taxon>Actinomadura</taxon>
    </lineage>
</organism>
<evidence type="ECO:0000313" key="3">
    <source>
        <dbReference type="EMBL" id="MBB4774061.1"/>
    </source>
</evidence>
<keyword evidence="1" id="KW-0472">Membrane</keyword>
<reference evidence="3 4" key="2">
    <citation type="submission" date="2020-08" db="EMBL/GenBank/DDBJ databases">
        <title>Sequencing the genomes of 1000 actinobacteria strains.</title>
        <authorList>
            <person name="Klenk H.-P."/>
        </authorList>
    </citation>
    <scope>NUCLEOTIDE SEQUENCE [LARGE SCALE GENOMIC DNA]</scope>
    <source>
        <strain evidence="3 4">DSM 44772</strain>
    </source>
</reference>
<reference evidence="2" key="3">
    <citation type="submission" date="2023-12" db="EMBL/GenBank/DDBJ databases">
        <authorList>
            <person name="Sun Q."/>
            <person name="Inoue M."/>
        </authorList>
    </citation>
    <scope>NUCLEOTIDE SEQUENCE</scope>
    <source>
        <strain evidence="2">JCM 10667</strain>
    </source>
</reference>
<reference evidence="2 5" key="1">
    <citation type="journal article" date="2019" name="Int. J. Syst. Evol. Microbiol.">
        <title>The Global Catalogue of Microorganisms (GCM) 10K type strain sequencing project: providing services to taxonomists for standard genome sequencing and annotation.</title>
        <authorList>
            <consortium name="The Broad Institute Genomics Platform"/>
            <consortium name="The Broad Institute Genome Sequencing Center for Infectious Disease"/>
            <person name="Wu L."/>
            <person name="Ma J."/>
        </authorList>
    </citation>
    <scope>NUCLEOTIDE SEQUENCE [LARGE SCALE GENOMIC DNA]</scope>
    <source>
        <strain evidence="2 5">JCM 10667</strain>
    </source>
</reference>
<evidence type="ECO:0000256" key="1">
    <source>
        <dbReference type="SAM" id="Phobius"/>
    </source>
</evidence>